<sequence>MDSDSQSGISAPYQQQEQLLGAPPPPSRPLPPWKKLLYLKQPYPDNYTDRSFLSQLKKNKPPSKYTYRKLVEDFSLIPFYMSCILQVILLFVGIHVEQWDPTVPTLVITTLSFVAFLFNKNATMNMKSLMVITFILLILSPILKSLSKSTSSDSIWAISFMLCLANAIFHEYSLQTSYRPILSTNISLSNAIVLASRLNSTLEAFAFVLFAVEVNILLPLYDVRIRQLGYNQLHWALMLTVVLFVTSTFYMLDFIVYIVYYYVMCTFITLVLPLVYMYL</sequence>
<reference evidence="10 11" key="1">
    <citation type="submission" date="2018-06" db="EMBL/GenBank/DDBJ databases">
        <title>Whole genome sequencing of Candida tropicalis (genome annotated by CSBL at Korea University).</title>
        <authorList>
            <person name="Ahn J."/>
        </authorList>
    </citation>
    <scope>NUCLEOTIDE SEQUENCE [LARGE SCALE GENOMIC DNA]</scope>
    <source>
        <strain evidence="10 11">ATCC 20962</strain>
    </source>
</reference>
<dbReference type="PANTHER" id="PTHR12982">
    <property type="entry name" value="PHOSPHATIDYLINOSITOL GLYCAN, CLASS C"/>
    <property type="match status" value="1"/>
</dbReference>
<dbReference type="OrthoDB" id="196709at2759"/>
<comment type="pathway">
    <text evidence="2">Glycolipid biosynthesis; glycosylphosphatidylinositol-anchor biosynthesis.</text>
</comment>
<dbReference type="STRING" id="5486.A0A367YAC4"/>
<feature type="transmembrane region" description="Helical" evidence="9">
    <location>
        <begin position="126"/>
        <end position="143"/>
    </location>
</feature>
<dbReference type="AlphaFoldDB" id="A0A367YAC4"/>
<evidence type="ECO:0000256" key="7">
    <source>
        <dbReference type="ARBA" id="ARBA00023136"/>
    </source>
</evidence>
<dbReference type="PANTHER" id="PTHR12982:SF0">
    <property type="entry name" value="PHOSPHATIDYLINOSITOL N-ACETYLGLUCOSAMINYLTRANSFERASE SUBUNIT C"/>
    <property type="match status" value="1"/>
</dbReference>
<dbReference type="GO" id="GO:0016757">
    <property type="term" value="F:glycosyltransferase activity"/>
    <property type="evidence" value="ECO:0007669"/>
    <property type="project" value="UniProtKB-KW"/>
</dbReference>
<dbReference type="GO" id="GO:0000506">
    <property type="term" value="C:glycosylphosphatidylinositol-N-acetylglucosaminyltransferase (GPI-GnT) complex"/>
    <property type="evidence" value="ECO:0007669"/>
    <property type="project" value="TreeGrafter"/>
</dbReference>
<evidence type="ECO:0000256" key="9">
    <source>
        <dbReference type="SAM" id="Phobius"/>
    </source>
</evidence>
<dbReference type="UniPathway" id="UPA00196"/>
<evidence type="ECO:0000256" key="5">
    <source>
        <dbReference type="ARBA" id="ARBA00022692"/>
    </source>
</evidence>
<keyword evidence="5 9" id="KW-0812">Transmembrane</keyword>
<dbReference type="Proteomes" id="UP000253472">
    <property type="component" value="Unassembled WGS sequence"/>
</dbReference>
<feature type="transmembrane region" description="Helical" evidence="9">
    <location>
        <begin position="233"/>
        <end position="252"/>
    </location>
</feature>
<feature type="region of interest" description="Disordered" evidence="8">
    <location>
        <begin position="1"/>
        <end position="28"/>
    </location>
</feature>
<keyword evidence="10" id="KW-0808">Transferase</keyword>
<evidence type="ECO:0000256" key="1">
    <source>
        <dbReference type="ARBA" id="ARBA00004141"/>
    </source>
</evidence>
<evidence type="ECO:0000256" key="6">
    <source>
        <dbReference type="ARBA" id="ARBA00022989"/>
    </source>
</evidence>
<feature type="transmembrane region" description="Helical" evidence="9">
    <location>
        <begin position="102"/>
        <end position="119"/>
    </location>
</feature>
<evidence type="ECO:0000256" key="4">
    <source>
        <dbReference type="ARBA" id="ARBA00022502"/>
    </source>
</evidence>
<feature type="transmembrane region" description="Helical" evidence="9">
    <location>
        <begin position="74"/>
        <end position="96"/>
    </location>
</feature>
<evidence type="ECO:0000313" key="10">
    <source>
        <dbReference type="EMBL" id="RCK62767.1"/>
    </source>
</evidence>
<feature type="transmembrane region" description="Helical" evidence="9">
    <location>
        <begin position="258"/>
        <end position="278"/>
    </location>
</feature>
<accession>A0A367YAC4</accession>
<keyword evidence="11" id="KW-1185">Reference proteome</keyword>
<organism evidence="10 11">
    <name type="scientific">Candida viswanathii</name>
    <dbReference type="NCBI Taxonomy" id="5486"/>
    <lineage>
        <taxon>Eukaryota</taxon>
        <taxon>Fungi</taxon>
        <taxon>Dikarya</taxon>
        <taxon>Ascomycota</taxon>
        <taxon>Saccharomycotina</taxon>
        <taxon>Pichiomycetes</taxon>
        <taxon>Debaryomycetaceae</taxon>
        <taxon>Candida/Lodderomyces clade</taxon>
        <taxon>Candida</taxon>
    </lineage>
</organism>
<protein>
    <submittedName>
        <fullName evidence="10">Phosphatidylinositol N-acetylglucosaminyltransferase GPI2 subunit</fullName>
    </submittedName>
</protein>
<dbReference type="Pfam" id="PF06432">
    <property type="entry name" value="GPI2"/>
    <property type="match status" value="1"/>
</dbReference>
<dbReference type="EMBL" id="QLNQ01000025">
    <property type="protein sequence ID" value="RCK62767.1"/>
    <property type="molecule type" value="Genomic_DNA"/>
</dbReference>
<feature type="transmembrane region" description="Helical" evidence="9">
    <location>
        <begin position="204"/>
        <end position="221"/>
    </location>
</feature>
<dbReference type="InterPro" id="IPR009450">
    <property type="entry name" value="Plno_GlcNAc_GPI2"/>
</dbReference>
<gene>
    <name evidence="10" type="primary">gpi2_1</name>
    <name evidence="10" type="ORF">Cantr_09456</name>
</gene>
<evidence type="ECO:0000256" key="3">
    <source>
        <dbReference type="ARBA" id="ARBA00008321"/>
    </source>
</evidence>
<proteinExistence type="inferred from homology"/>
<keyword evidence="6 9" id="KW-1133">Transmembrane helix</keyword>
<dbReference type="GO" id="GO:0006506">
    <property type="term" value="P:GPI anchor biosynthetic process"/>
    <property type="evidence" value="ECO:0007669"/>
    <property type="project" value="UniProtKB-UniPathway"/>
</dbReference>
<keyword evidence="10" id="KW-0328">Glycosyltransferase</keyword>
<keyword evidence="4" id="KW-0337">GPI-anchor biosynthesis</keyword>
<dbReference type="PIRSF" id="PIRSF016104">
    <property type="entry name" value="GPI2"/>
    <property type="match status" value="1"/>
</dbReference>
<evidence type="ECO:0000256" key="2">
    <source>
        <dbReference type="ARBA" id="ARBA00004687"/>
    </source>
</evidence>
<name>A0A367YAC4_9ASCO</name>
<feature type="compositionally biased region" description="Polar residues" evidence="8">
    <location>
        <begin position="1"/>
        <end position="18"/>
    </location>
</feature>
<comment type="similarity">
    <text evidence="3">Belongs to the PIGC family.</text>
</comment>
<keyword evidence="7 9" id="KW-0472">Membrane</keyword>
<evidence type="ECO:0000256" key="8">
    <source>
        <dbReference type="SAM" id="MobiDB-lite"/>
    </source>
</evidence>
<evidence type="ECO:0000313" key="11">
    <source>
        <dbReference type="Proteomes" id="UP000253472"/>
    </source>
</evidence>
<comment type="caution">
    <text evidence="10">The sequence shown here is derived from an EMBL/GenBank/DDBJ whole genome shotgun (WGS) entry which is preliminary data.</text>
</comment>
<comment type="subcellular location">
    <subcellularLocation>
        <location evidence="1">Membrane</location>
        <topology evidence="1">Multi-pass membrane protein</topology>
    </subcellularLocation>
</comment>